<comment type="caution">
    <text evidence="3">The sequence shown here is derived from an EMBL/GenBank/DDBJ whole genome shotgun (WGS) entry which is preliminary data.</text>
</comment>
<reference evidence="3 4" key="1">
    <citation type="submission" date="2024-06" db="EMBL/GenBank/DDBJ databases">
        <title>The Natural Products Discovery Center: Release of the First 8490 Sequenced Strains for Exploring Actinobacteria Biosynthetic Diversity.</title>
        <authorList>
            <person name="Kalkreuter E."/>
            <person name="Kautsar S.A."/>
            <person name="Yang D."/>
            <person name="Bader C.D."/>
            <person name="Teijaro C.N."/>
            <person name="Fluegel L."/>
            <person name="Davis C.M."/>
            <person name="Simpson J.R."/>
            <person name="Lauterbach L."/>
            <person name="Steele A.D."/>
            <person name="Gui C."/>
            <person name="Meng S."/>
            <person name="Li G."/>
            <person name="Viehrig K."/>
            <person name="Ye F."/>
            <person name="Su P."/>
            <person name="Kiefer A.F."/>
            <person name="Nichols A."/>
            <person name="Cepeda A.J."/>
            <person name="Yan W."/>
            <person name="Fan B."/>
            <person name="Jiang Y."/>
            <person name="Adhikari A."/>
            <person name="Zheng C.-J."/>
            <person name="Schuster L."/>
            <person name="Cowan T.M."/>
            <person name="Smanski M.J."/>
            <person name="Chevrette M.G."/>
            <person name="De Carvalho L.P.S."/>
            <person name="Shen B."/>
        </authorList>
    </citation>
    <scope>NUCLEOTIDE SEQUENCE [LARGE SCALE GENOMIC DNA]</scope>
    <source>
        <strain evidence="3 4">NPDC047833</strain>
    </source>
</reference>
<organism evidence="3 4">
    <name type="scientific">Streptomyces huasconensis</name>
    <dbReference type="NCBI Taxonomy" id="1854574"/>
    <lineage>
        <taxon>Bacteria</taxon>
        <taxon>Bacillati</taxon>
        <taxon>Actinomycetota</taxon>
        <taxon>Actinomycetes</taxon>
        <taxon>Kitasatosporales</taxon>
        <taxon>Streptomycetaceae</taxon>
        <taxon>Streptomyces</taxon>
    </lineage>
</organism>
<sequence>MSENVTIREARAHLAEVVDKAEAGEVTVLTRKGKRVAALVPIEVLDALDEAADELAAREAERHRDDPTVGMAELLADLFETGARDGGGHTAGDAA</sequence>
<dbReference type="InterPro" id="IPR006442">
    <property type="entry name" value="Antitoxin_Phd/YefM"/>
</dbReference>
<dbReference type="SUPFAM" id="SSF143120">
    <property type="entry name" value="YefM-like"/>
    <property type="match status" value="1"/>
</dbReference>
<name>A0ABV3LWE7_9ACTN</name>
<comment type="function">
    <text evidence="2">Antitoxin component of a type II toxin-antitoxin (TA) system.</text>
</comment>
<dbReference type="RefSeq" id="WP_359779110.1">
    <property type="nucleotide sequence ID" value="NZ_JBEYRR010000006.1"/>
</dbReference>
<evidence type="ECO:0000256" key="1">
    <source>
        <dbReference type="ARBA" id="ARBA00009981"/>
    </source>
</evidence>
<dbReference type="NCBIfam" id="TIGR01552">
    <property type="entry name" value="phd_fam"/>
    <property type="match status" value="1"/>
</dbReference>
<accession>A0ABV3LWE7</accession>
<dbReference type="Pfam" id="PF02604">
    <property type="entry name" value="PhdYeFM_antitox"/>
    <property type="match status" value="1"/>
</dbReference>
<dbReference type="Gene3D" id="3.40.1620.10">
    <property type="entry name" value="YefM-like domain"/>
    <property type="match status" value="1"/>
</dbReference>
<evidence type="ECO:0000313" key="3">
    <source>
        <dbReference type="EMBL" id="MEW2363640.1"/>
    </source>
</evidence>
<dbReference type="Proteomes" id="UP001553843">
    <property type="component" value="Unassembled WGS sequence"/>
</dbReference>
<dbReference type="InterPro" id="IPR036165">
    <property type="entry name" value="YefM-like_sf"/>
</dbReference>
<evidence type="ECO:0000256" key="2">
    <source>
        <dbReference type="RuleBase" id="RU362080"/>
    </source>
</evidence>
<comment type="similarity">
    <text evidence="1 2">Belongs to the phD/YefM antitoxin family.</text>
</comment>
<dbReference type="EMBL" id="JBEYRS010000006">
    <property type="protein sequence ID" value="MEW2363640.1"/>
    <property type="molecule type" value="Genomic_DNA"/>
</dbReference>
<protein>
    <recommendedName>
        <fullName evidence="2">Antitoxin</fullName>
    </recommendedName>
</protein>
<evidence type="ECO:0000313" key="4">
    <source>
        <dbReference type="Proteomes" id="UP001553843"/>
    </source>
</evidence>
<gene>
    <name evidence="3" type="ORF">AB0887_17035</name>
</gene>
<proteinExistence type="inferred from homology"/>
<keyword evidence="4" id="KW-1185">Reference proteome</keyword>